<dbReference type="PANTHER" id="PTHR46481">
    <property type="entry name" value="ZINC FINGER BED DOMAIN-CONTAINING PROTEIN 4"/>
    <property type="match status" value="1"/>
</dbReference>
<dbReference type="InterPro" id="IPR052035">
    <property type="entry name" value="ZnF_BED_domain_contain"/>
</dbReference>
<evidence type="ECO:0000313" key="2">
    <source>
        <dbReference type="EMBL" id="KAK3929556.1"/>
    </source>
</evidence>
<reference evidence="2" key="2">
    <citation type="journal article" date="2023" name="BMC Genomics">
        <title>Pest status, molecular evolution, and epigenetic factors derived from the genome assembly of Frankliniella fusca, a thysanopteran phytovirus vector.</title>
        <authorList>
            <person name="Catto M.A."/>
            <person name="Labadie P.E."/>
            <person name="Jacobson A.L."/>
            <person name="Kennedy G.G."/>
            <person name="Srinivasan R."/>
            <person name="Hunt B.G."/>
        </authorList>
    </citation>
    <scope>NUCLEOTIDE SEQUENCE</scope>
    <source>
        <strain evidence="2">PL_HMW_Pooled</strain>
    </source>
</reference>
<dbReference type="SUPFAM" id="SSF53098">
    <property type="entry name" value="Ribonuclease H-like"/>
    <property type="match status" value="1"/>
</dbReference>
<evidence type="ECO:0000313" key="3">
    <source>
        <dbReference type="Proteomes" id="UP001219518"/>
    </source>
</evidence>
<gene>
    <name evidence="2" type="ORF">KUF71_003563</name>
</gene>
<protein>
    <submittedName>
        <fullName evidence="2">Zinc finger BED domain-containing protein 6</fullName>
    </submittedName>
</protein>
<feature type="compositionally biased region" description="Acidic residues" evidence="1">
    <location>
        <begin position="78"/>
        <end position="91"/>
    </location>
</feature>
<feature type="compositionally biased region" description="Polar residues" evidence="1">
    <location>
        <begin position="131"/>
        <end position="140"/>
    </location>
</feature>
<feature type="compositionally biased region" description="Low complexity" evidence="1">
    <location>
        <begin position="612"/>
        <end position="628"/>
    </location>
</feature>
<sequence length="682" mass="75639">MSGFVINRKAPVWRYFKDDNPPKKDMAVCNLGGCKTLVPCRNGGTTGVESHLRVHHALQYAELLRKKRQAQPSKSADILEEEEIIALENEGEGGREEQTADGERPESSMSSVSVRSGSALSVMGSPPPTPESQSRPQSARSGGPGPDPGCRPASEHRVGLGLTMTQLQLRGGRQQKLEAYRPMSAKEKERCDMAVAHYVVSCMRPLNTVDKDGFRKMVKVLNPKYTPPSRRTLTDKYIPRIYNATRENVTLLMKQADYIALTTDGWTSGALTSFISLTAHFLDNDWVLVDVTLSCKQITEDHTGLLLKPEFEEMLNDWNISKNRISAFTTDNVMCMCAAFAHTVNNGVSSFTGTCNILENCLRKARSLRSFMTSEKVWRHYNNPVTSRYNEKPSKLPAPCKSRWWVDLHLATAVVAQHTWLLDFMATFARGKHIAEVPTLEEVSVLKSYIQAMKPIQKISTYLGAQKYCTASFILLAIYLPDPNSPMYGGDDLDSLGAQEGEEANNDEFDDIPLSENPDMIPARIQKAVVQKLKKRFKPDREEEGVTEAEMIRGKACYDIVSRCSYLDPRFRGEILEEDRERAKELLLEEVKQIHSTEVENQGASGTGRDQGAASGSSAGARTGARGAAAAEAVSALSGLFKKRRLATAAENPTHTADDRFAAEVTKYELIPAEDLETCPFQ</sequence>
<dbReference type="Proteomes" id="UP001219518">
    <property type="component" value="Unassembled WGS sequence"/>
</dbReference>
<organism evidence="2 3">
    <name type="scientific">Frankliniella fusca</name>
    <dbReference type="NCBI Taxonomy" id="407009"/>
    <lineage>
        <taxon>Eukaryota</taxon>
        <taxon>Metazoa</taxon>
        <taxon>Ecdysozoa</taxon>
        <taxon>Arthropoda</taxon>
        <taxon>Hexapoda</taxon>
        <taxon>Insecta</taxon>
        <taxon>Pterygota</taxon>
        <taxon>Neoptera</taxon>
        <taxon>Paraneoptera</taxon>
        <taxon>Thysanoptera</taxon>
        <taxon>Terebrantia</taxon>
        <taxon>Thripoidea</taxon>
        <taxon>Thripidae</taxon>
        <taxon>Frankliniella</taxon>
    </lineage>
</organism>
<dbReference type="EMBL" id="JAHWGI010001401">
    <property type="protein sequence ID" value="KAK3929556.1"/>
    <property type="molecule type" value="Genomic_DNA"/>
</dbReference>
<evidence type="ECO:0000256" key="1">
    <source>
        <dbReference type="SAM" id="MobiDB-lite"/>
    </source>
</evidence>
<dbReference type="PANTHER" id="PTHR46481:SF9">
    <property type="entry name" value="ZINC FINGER BED DOMAIN-CONTAINING PROTEIN 1-LIKE"/>
    <property type="match status" value="1"/>
</dbReference>
<dbReference type="AlphaFoldDB" id="A0AAE1LR65"/>
<proteinExistence type="predicted"/>
<reference evidence="2" key="1">
    <citation type="submission" date="2021-07" db="EMBL/GenBank/DDBJ databases">
        <authorList>
            <person name="Catto M.A."/>
            <person name="Jacobson A."/>
            <person name="Kennedy G."/>
            <person name="Labadie P."/>
            <person name="Hunt B.G."/>
            <person name="Srinivasan R."/>
        </authorList>
    </citation>
    <scope>NUCLEOTIDE SEQUENCE</scope>
    <source>
        <strain evidence="2">PL_HMW_Pooled</strain>
        <tissue evidence="2">Head</tissue>
    </source>
</reference>
<feature type="region of interest" description="Disordered" evidence="1">
    <location>
        <begin position="70"/>
        <end position="155"/>
    </location>
</feature>
<feature type="compositionally biased region" description="Basic and acidic residues" evidence="1">
    <location>
        <begin position="92"/>
        <end position="106"/>
    </location>
</feature>
<name>A0AAE1LR65_9NEOP</name>
<accession>A0AAE1LR65</accession>
<dbReference type="SUPFAM" id="SSF140996">
    <property type="entry name" value="Hermes dimerisation domain"/>
    <property type="match status" value="1"/>
</dbReference>
<dbReference type="SMART" id="SM00614">
    <property type="entry name" value="ZnF_BED"/>
    <property type="match status" value="1"/>
</dbReference>
<comment type="caution">
    <text evidence="2">The sequence shown here is derived from an EMBL/GenBank/DDBJ whole genome shotgun (WGS) entry which is preliminary data.</text>
</comment>
<dbReference type="InterPro" id="IPR012337">
    <property type="entry name" value="RNaseH-like_sf"/>
</dbReference>
<feature type="region of interest" description="Disordered" evidence="1">
    <location>
        <begin position="597"/>
        <end position="628"/>
    </location>
</feature>
<feature type="compositionally biased region" description="Low complexity" evidence="1">
    <location>
        <begin position="107"/>
        <end position="122"/>
    </location>
</feature>
<keyword evidence="3" id="KW-1185">Reference proteome</keyword>